<dbReference type="EMBL" id="UINC01002820">
    <property type="protein sequence ID" value="SVA00612.1"/>
    <property type="molecule type" value="Genomic_DNA"/>
</dbReference>
<evidence type="ECO:0000313" key="1">
    <source>
        <dbReference type="EMBL" id="SVA00612.1"/>
    </source>
</evidence>
<proteinExistence type="predicted"/>
<accession>A0A381S943</accession>
<name>A0A381S943_9ZZZZ</name>
<reference evidence="1" key="1">
    <citation type="submission" date="2018-05" db="EMBL/GenBank/DDBJ databases">
        <authorList>
            <person name="Lanie J.A."/>
            <person name="Ng W.-L."/>
            <person name="Kazmierczak K.M."/>
            <person name="Andrzejewski T.M."/>
            <person name="Davidsen T.M."/>
            <person name="Wayne K.J."/>
            <person name="Tettelin H."/>
            <person name="Glass J.I."/>
            <person name="Rusch D."/>
            <person name="Podicherti R."/>
            <person name="Tsui H.-C.T."/>
            <person name="Winkler M.E."/>
        </authorList>
    </citation>
    <scope>NUCLEOTIDE SEQUENCE</scope>
</reference>
<sequence length="67" mass="7935">MSGQARRVLNDRIVETSLREAEIEEYGVFDEIEEKTPEQYEEKEKVTTEAIAQFLSGNIPWRRRKSF</sequence>
<protein>
    <submittedName>
        <fullName evidence="1">Uncharacterized protein</fullName>
    </submittedName>
</protein>
<dbReference type="AlphaFoldDB" id="A0A381S943"/>
<organism evidence="1">
    <name type="scientific">marine metagenome</name>
    <dbReference type="NCBI Taxonomy" id="408172"/>
    <lineage>
        <taxon>unclassified sequences</taxon>
        <taxon>metagenomes</taxon>
        <taxon>ecological metagenomes</taxon>
    </lineage>
</organism>
<gene>
    <name evidence="1" type="ORF">METZ01_LOCUS53466</name>
</gene>